<evidence type="ECO:0000259" key="1">
    <source>
        <dbReference type="PROSITE" id="PS50943"/>
    </source>
</evidence>
<keyword evidence="2" id="KW-0238">DNA-binding</keyword>
<dbReference type="EMBL" id="LKEU01000043">
    <property type="protein sequence ID" value="OFV69279.1"/>
    <property type="molecule type" value="Genomic_DNA"/>
</dbReference>
<dbReference type="InterPro" id="IPR010982">
    <property type="entry name" value="Lambda_DNA-bd_dom_sf"/>
</dbReference>
<dbReference type="RefSeq" id="WP_070372573.1">
    <property type="nucleotide sequence ID" value="NZ_LKEU01000043.1"/>
</dbReference>
<feature type="domain" description="HTH cro/C1-type" evidence="1">
    <location>
        <begin position="7"/>
        <end position="61"/>
    </location>
</feature>
<dbReference type="GO" id="GO:0003677">
    <property type="term" value="F:DNA binding"/>
    <property type="evidence" value="ECO:0007669"/>
    <property type="project" value="UniProtKB-KW"/>
</dbReference>
<dbReference type="OrthoDB" id="9801008at2"/>
<dbReference type="STRING" id="52694.ACWI_33230"/>
<dbReference type="AlphaFoldDB" id="A0A1F2PCZ7"/>
<dbReference type="PROSITE" id="PS50943">
    <property type="entry name" value="HTH_CROC1"/>
    <property type="match status" value="1"/>
</dbReference>
<dbReference type="Proteomes" id="UP000176244">
    <property type="component" value="Unassembled WGS sequence"/>
</dbReference>
<protein>
    <submittedName>
        <fullName evidence="2">DNA-binding transcriptional repressor PuuR</fullName>
    </submittedName>
</protein>
<sequence>MNVGGILSGIRTKKGMSLKKLYHLSGVADSVIHRWETGETMPRIDVLQKVLNAMGYKLQIVKKEKKNDKIGRC</sequence>
<name>A0A1F2PCZ7_9FIRM</name>
<reference evidence="2 3" key="1">
    <citation type="submission" date="2015-09" db="EMBL/GenBank/DDBJ databases">
        <title>Genome sequence of Acetobacterium wieringae DSM 1911.</title>
        <authorList>
            <person name="Poehlein A."/>
            <person name="Bengelsdorf F.R."/>
            <person name="Schiel-Bengelsdorf B."/>
            <person name="Duerre P."/>
            <person name="Daniel R."/>
        </authorList>
    </citation>
    <scope>NUCLEOTIDE SEQUENCE [LARGE SCALE GENOMIC DNA]</scope>
    <source>
        <strain evidence="2 3">DSM 1911</strain>
    </source>
</reference>
<dbReference type="SUPFAM" id="SSF47413">
    <property type="entry name" value="lambda repressor-like DNA-binding domains"/>
    <property type="match status" value="1"/>
</dbReference>
<dbReference type="InterPro" id="IPR001387">
    <property type="entry name" value="Cro/C1-type_HTH"/>
</dbReference>
<dbReference type="CDD" id="cd00093">
    <property type="entry name" value="HTH_XRE"/>
    <property type="match status" value="1"/>
</dbReference>
<dbReference type="Gene3D" id="1.10.260.40">
    <property type="entry name" value="lambda repressor-like DNA-binding domains"/>
    <property type="match status" value="1"/>
</dbReference>
<dbReference type="Pfam" id="PF01381">
    <property type="entry name" value="HTH_3"/>
    <property type="match status" value="1"/>
</dbReference>
<evidence type="ECO:0000313" key="3">
    <source>
        <dbReference type="Proteomes" id="UP000176244"/>
    </source>
</evidence>
<organism evidence="2 3">
    <name type="scientific">Acetobacterium wieringae</name>
    <dbReference type="NCBI Taxonomy" id="52694"/>
    <lineage>
        <taxon>Bacteria</taxon>
        <taxon>Bacillati</taxon>
        <taxon>Bacillota</taxon>
        <taxon>Clostridia</taxon>
        <taxon>Eubacteriales</taxon>
        <taxon>Eubacteriaceae</taxon>
        <taxon>Acetobacterium</taxon>
    </lineage>
</organism>
<comment type="caution">
    <text evidence="2">The sequence shown here is derived from an EMBL/GenBank/DDBJ whole genome shotgun (WGS) entry which is preliminary data.</text>
</comment>
<dbReference type="SMART" id="SM00530">
    <property type="entry name" value="HTH_XRE"/>
    <property type="match status" value="1"/>
</dbReference>
<proteinExistence type="predicted"/>
<accession>A0A1F2PCZ7</accession>
<evidence type="ECO:0000313" key="2">
    <source>
        <dbReference type="EMBL" id="OFV69279.1"/>
    </source>
</evidence>
<gene>
    <name evidence="2" type="ORF">ACWI_33230</name>
</gene>